<organism evidence="1 2">
    <name type="scientific">Candidatus Entotheonella gemina</name>
    <dbReference type="NCBI Taxonomy" id="1429439"/>
    <lineage>
        <taxon>Bacteria</taxon>
        <taxon>Pseudomonadati</taxon>
        <taxon>Nitrospinota/Tectimicrobiota group</taxon>
        <taxon>Candidatus Tectimicrobiota</taxon>
        <taxon>Candidatus Entotheonellia</taxon>
        <taxon>Candidatus Entotheonellales</taxon>
        <taxon>Candidatus Entotheonellaceae</taxon>
        <taxon>Candidatus Entotheonella</taxon>
    </lineage>
</organism>
<evidence type="ECO:0000313" key="2">
    <source>
        <dbReference type="Proteomes" id="UP000019140"/>
    </source>
</evidence>
<keyword evidence="2" id="KW-1185">Reference proteome</keyword>
<comment type="caution">
    <text evidence="1">The sequence shown here is derived from an EMBL/GenBank/DDBJ whole genome shotgun (WGS) entry which is preliminary data.</text>
</comment>
<proteinExistence type="predicted"/>
<evidence type="ECO:0000313" key="1">
    <source>
        <dbReference type="EMBL" id="ETX08901.1"/>
    </source>
</evidence>
<dbReference type="HOGENOM" id="CLU_1222924_0_0_7"/>
<dbReference type="InterPro" id="IPR013783">
    <property type="entry name" value="Ig-like_fold"/>
</dbReference>
<protein>
    <submittedName>
        <fullName evidence="1">Uncharacterized protein</fullName>
    </submittedName>
</protein>
<reference evidence="1 2" key="1">
    <citation type="journal article" date="2014" name="Nature">
        <title>An environmental bacterial taxon with a large and distinct metabolic repertoire.</title>
        <authorList>
            <person name="Wilson M.C."/>
            <person name="Mori T."/>
            <person name="Ruckert C."/>
            <person name="Uria A.R."/>
            <person name="Helf M.J."/>
            <person name="Takada K."/>
            <person name="Gernert C."/>
            <person name="Steffens U.A."/>
            <person name="Heycke N."/>
            <person name="Schmitt S."/>
            <person name="Rinke C."/>
            <person name="Helfrich E.J."/>
            <person name="Brachmann A.O."/>
            <person name="Gurgui C."/>
            <person name="Wakimoto T."/>
            <person name="Kracht M."/>
            <person name="Crusemann M."/>
            <person name="Hentschel U."/>
            <person name="Abe I."/>
            <person name="Matsunaga S."/>
            <person name="Kalinowski J."/>
            <person name="Takeyama H."/>
            <person name="Piel J."/>
        </authorList>
    </citation>
    <scope>NUCLEOTIDE SEQUENCE [LARGE SCALE GENOMIC DNA]</scope>
    <source>
        <strain evidence="2">TSY2</strain>
    </source>
</reference>
<gene>
    <name evidence="1" type="ORF">ETSY2_02625</name>
</gene>
<dbReference type="PROSITE" id="PS51257">
    <property type="entry name" value="PROKAR_LIPOPROTEIN"/>
    <property type="match status" value="1"/>
</dbReference>
<dbReference type="EMBL" id="AZHX01000109">
    <property type="protein sequence ID" value="ETX08901.1"/>
    <property type="molecule type" value="Genomic_DNA"/>
</dbReference>
<dbReference type="Gene3D" id="2.60.40.10">
    <property type="entry name" value="Immunoglobulins"/>
    <property type="match status" value="1"/>
</dbReference>
<dbReference type="AlphaFoldDB" id="W4MG58"/>
<accession>W4MG58</accession>
<dbReference type="SUPFAM" id="SSF49373">
    <property type="entry name" value="Invasin/intimin cell-adhesion fragments"/>
    <property type="match status" value="1"/>
</dbReference>
<dbReference type="Proteomes" id="UP000019140">
    <property type="component" value="Unassembled WGS sequence"/>
</dbReference>
<sequence length="264" mass="29116">MENRRHISLVGPLTLILLCILLSGCGGSKPVYIEVEPAVDVNPPCTQHTIVARVIDAQKKPVPFCPVEWTLLRSRGAVGAIVEGGRKRTNTYARTLTNPEGKASITLTSTQEGRTPFMAYVHHIKDPHFHKVFGVKYWLKAGWTLPSDHPTPAGGSREITTSVYRASCDEPERAPLPGYRVGLTIQDGPIAYFIDPDTDKQTPQIEIETDTSGTAKVKLFQPFQEPGKNKIAITIKPPDDPDRICCPNKHDVIAEGEMTQTWTP</sequence>
<name>W4MG58_9BACT</name>
<dbReference type="InterPro" id="IPR008964">
    <property type="entry name" value="Invasin/intimin_cell_adhesion"/>
</dbReference>